<evidence type="ECO:0000313" key="3">
    <source>
        <dbReference type="Proteomes" id="UP000266272"/>
    </source>
</evidence>
<keyword evidence="1" id="KW-0732">Signal</keyword>
<feature type="chain" id="PRO_5017299891" evidence="1">
    <location>
        <begin position="19"/>
        <end position="117"/>
    </location>
</feature>
<evidence type="ECO:0000313" key="2">
    <source>
        <dbReference type="EMBL" id="RFU72526.1"/>
    </source>
</evidence>
<protein>
    <submittedName>
        <fullName evidence="2">Uncharacterized protein</fullName>
    </submittedName>
</protein>
<keyword evidence="3" id="KW-1185">Reference proteome</keyword>
<organism evidence="2 3">
    <name type="scientific">Trichoderma arundinaceum</name>
    <dbReference type="NCBI Taxonomy" id="490622"/>
    <lineage>
        <taxon>Eukaryota</taxon>
        <taxon>Fungi</taxon>
        <taxon>Dikarya</taxon>
        <taxon>Ascomycota</taxon>
        <taxon>Pezizomycotina</taxon>
        <taxon>Sordariomycetes</taxon>
        <taxon>Hypocreomycetidae</taxon>
        <taxon>Hypocreales</taxon>
        <taxon>Hypocreaceae</taxon>
        <taxon>Trichoderma</taxon>
    </lineage>
</organism>
<sequence>MQLSQLAAFIALAAPTLASPLQDKAANAQCYENRDTAWWRPPGSLRTPPTVTIQDICSRGGVGGCEANYGRLCVLGDLNDCPSLIAAIGYYQRFTGDRWEFPSVVQCGNIAVSVAST</sequence>
<dbReference type="EMBL" id="PXOA01000836">
    <property type="protein sequence ID" value="RFU72526.1"/>
    <property type="molecule type" value="Genomic_DNA"/>
</dbReference>
<reference evidence="2 3" key="1">
    <citation type="journal article" date="2018" name="PLoS Pathog.">
        <title>Evolution of structural diversity of trichothecenes, a family of toxins produced by plant pathogenic and entomopathogenic fungi.</title>
        <authorList>
            <person name="Proctor R.H."/>
            <person name="McCormick S.P."/>
            <person name="Kim H.S."/>
            <person name="Cardoza R.E."/>
            <person name="Stanley A.M."/>
            <person name="Lindo L."/>
            <person name="Kelly A."/>
            <person name="Brown D.W."/>
            <person name="Lee T."/>
            <person name="Vaughan M.M."/>
            <person name="Alexander N.J."/>
            <person name="Busman M."/>
            <person name="Gutierrez S."/>
        </authorList>
    </citation>
    <scope>NUCLEOTIDE SEQUENCE [LARGE SCALE GENOMIC DNA]</scope>
    <source>
        <strain evidence="2 3">IBT 40837</strain>
    </source>
</reference>
<name>A0A395N8S5_TRIAR</name>
<proteinExistence type="predicted"/>
<comment type="caution">
    <text evidence="2">The sequence shown here is derived from an EMBL/GenBank/DDBJ whole genome shotgun (WGS) entry which is preliminary data.</text>
</comment>
<dbReference type="AlphaFoldDB" id="A0A395N8S5"/>
<evidence type="ECO:0000256" key="1">
    <source>
        <dbReference type="SAM" id="SignalP"/>
    </source>
</evidence>
<dbReference type="Proteomes" id="UP000266272">
    <property type="component" value="Unassembled WGS sequence"/>
</dbReference>
<dbReference type="OrthoDB" id="4899128at2759"/>
<gene>
    <name evidence="2" type="ORF">TARUN_9736</name>
</gene>
<feature type="signal peptide" evidence="1">
    <location>
        <begin position="1"/>
        <end position="18"/>
    </location>
</feature>
<accession>A0A395N8S5</accession>